<dbReference type="OrthoDB" id="3344688at2759"/>
<evidence type="ECO:0000313" key="2">
    <source>
        <dbReference type="Proteomes" id="UP000310158"/>
    </source>
</evidence>
<name>A0A4S4L6K5_9AGAM</name>
<sequence length="113" mass="12220">MATVPFQQLIGSLMYLILGSRPDIAYAVNHLSQFNAHPGLKHWATVKHIVRYLKGTHQYELTLGGTAPLELLRHCDASFGGVPGPDGSGAHHSVSGFGFSFGQNCDLISWSSK</sequence>
<organism evidence="1 2">
    <name type="scientific">Bondarzewia mesenterica</name>
    <dbReference type="NCBI Taxonomy" id="1095465"/>
    <lineage>
        <taxon>Eukaryota</taxon>
        <taxon>Fungi</taxon>
        <taxon>Dikarya</taxon>
        <taxon>Basidiomycota</taxon>
        <taxon>Agaricomycotina</taxon>
        <taxon>Agaricomycetes</taxon>
        <taxon>Russulales</taxon>
        <taxon>Bondarzewiaceae</taxon>
        <taxon>Bondarzewia</taxon>
    </lineage>
</organism>
<dbReference type="Proteomes" id="UP000310158">
    <property type="component" value="Unassembled WGS sequence"/>
</dbReference>
<evidence type="ECO:0008006" key="3">
    <source>
        <dbReference type="Google" id="ProtNLM"/>
    </source>
</evidence>
<comment type="caution">
    <text evidence="1">The sequence shown here is derived from an EMBL/GenBank/DDBJ whole genome shotgun (WGS) entry which is preliminary data.</text>
</comment>
<dbReference type="AlphaFoldDB" id="A0A4S4L6K5"/>
<proteinExistence type="predicted"/>
<protein>
    <recommendedName>
        <fullName evidence="3">Reverse transcriptase Ty1/copia-type domain-containing protein</fullName>
    </recommendedName>
</protein>
<evidence type="ECO:0000313" key="1">
    <source>
        <dbReference type="EMBL" id="THH06957.1"/>
    </source>
</evidence>
<reference evidence="1 2" key="1">
    <citation type="submission" date="2019-02" db="EMBL/GenBank/DDBJ databases">
        <title>Genome sequencing of the rare red list fungi Bondarzewia mesenterica.</title>
        <authorList>
            <person name="Buettner E."/>
            <person name="Kellner H."/>
        </authorList>
    </citation>
    <scope>NUCLEOTIDE SEQUENCE [LARGE SCALE GENOMIC DNA]</scope>
    <source>
        <strain evidence="1 2">DSM 108281</strain>
    </source>
</reference>
<dbReference type="EMBL" id="SGPL01000823">
    <property type="protein sequence ID" value="THH06957.1"/>
    <property type="molecule type" value="Genomic_DNA"/>
</dbReference>
<dbReference type="PANTHER" id="PTHR11439:SF483">
    <property type="entry name" value="PEPTIDE SYNTHASE GLIP-LIKE, PUTATIVE (AFU_ORTHOLOGUE AFUA_3G12920)-RELATED"/>
    <property type="match status" value="1"/>
</dbReference>
<gene>
    <name evidence="1" type="ORF">EW146_g9456</name>
</gene>
<accession>A0A4S4L6K5</accession>
<keyword evidence="2" id="KW-1185">Reference proteome</keyword>
<dbReference type="PANTHER" id="PTHR11439">
    <property type="entry name" value="GAG-POL-RELATED RETROTRANSPOSON"/>
    <property type="match status" value="1"/>
</dbReference>